<dbReference type="Pfam" id="PF14215">
    <property type="entry name" value="bHLH-MYC_N"/>
    <property type="match status" value="1"/>
</dbReference>
<dbReference type="GO" id="GO:0003700">
    <property type="term" value="F:DNA-binding transcription factor activity"/>
    <property type="evidence" value="ECO:0007669"/>
    <property type="project" value="InterPro"/>
</dbReference>
<dbReference type="Gene3D" id="4.10.280.10">
    <property type="entry name" value="Helix-loop-helix DNA-binding domain"/>
    <property type="match status" value="1"/>
</dbReference>
<evidence type="ECO:0000313" key="8">
    <source>
        <dbReference type="EMBL" id="KAK2965521.1"/>
    </source>
</evidence>
<dbReference type="InterPro" id="IPR045084">
    <property type="entry name" value="AIB/MYC-like"/>
</dbReference>
<keyword evidence="3 5" id="KW-0804">Transcription</keyword>
<feature type="region of interest" description="Disordered" evidence="6">
    <location>
        <begin position="70"/>
        <end position="90"/>
    </location>
</feature>
<dbReference type="CDD" id="cd11449">
    <property type="entry name" value="bHLH_AtAIB_like"/>
    <property type="match status" value="1"/>
</dbReference>
<feature type="region of interest" description="Disordered" evidence="6">
    <location>
        <begin position="356"/>
        <end position="385"/>
    </location>
</feature>
<comment type="caution">
    <text evidence="8">The sequence shown here is derived from an EMBL/GenBank/DDBJ whole genome shotgun (WGS) entry which is preliminary data.</text>
</comment>
<evidence type="ECO:0000256" key="3">
    <source>
        <dbReference type="ARBA" id="ARBA00023163"/>
    </source>
</evidence>
<dbReference type="EMBL" id="JAVXUO010003215">
    <property type="protein sequence ID" value="KAK2965521.1"/>
    <property type="molecule type" value="Genomic_DNA"/>
</dbReference>
<feature type="compositionally biased region" description="Low complexity" evidence="6">
    <location>
        <begin position="367"/>
        <end position="381"/>
    </location>
</feature>
<dbReference type="PANTHER" id="PTHR11514">
    <property type="entry name" value="MYC"/>
    <property type="match status" value="1"/>
</dbReference>
<feature type="compositionally biased region" description="Low complexity" evidence="6">
    <location>
        <begin position="7"/>
        <end position="18"/>
    </location>
</feature>
<dbReference type="Pfam" id="PF22754">
    <property type="entry name" value="bHLH-TF_ACT-like_plant"/>
    <property type="match status" value="1"/>
</dbReference>
<feature type="region of interest" description="Disordered" evidence="6">
    <location>
        <begin position="1"/>
        <end position="20"/>
    </location>
</feature>
<reference evidence="8" key="1">
    <citation type="submission" date="2022-12" db="EMBL/GenBank/DDBJ databases">
        <title>Draft genome assemblies for two species of Escallonia (Escalloniales).</title>
        <authorList>
            <person name="Chanderbali A."/>
            <person name="Dervinis C."/>
            <person name="Anghel I."/>
            <person name="Soltis D."/>
            <person name="Soltis P."/>
            <person name="Zapata F."/>
        </authorList>
    </citation>
    <scope>NUCLEOTIDE SEQUENCE</scope>
    <source>
        <strain evidence="8">UCBG92.1500</strain>
        <tissue evidence="8">Leaf</tissue>
    </source>
</reference>
<dbReference type="PROSITE" id="PS50888">
    <property type="entry name" value="BHLH"/>
    <property type="match status" value="1"/>
</dbReference>
<dbReference type="GO" id="GO:0005634">
    <property type="term" value="C:nucleus"/>
    <property type="evidence" value="ECO:0007669"/>
    <property type="project" value="UniProtKB-SubCell"/>
</dbReference>
<dbReference type="Proteomes" id="UP001187471">
    <property type="component" value="Unassembled WGS sequence"/>
</dbReference>
<feature type="domain" description="BHLH" evidence="7">
    <location>
        <begin position="292"/>
        <end position="341"/>
    </location>
</feature>
<name>A0AA88U1Q5_9ASTE</name>
<keyword evidence="2 5" id="KW-0805">Transcription regulation</keyword>
<dbReference type="InterPro" id="IPR011598">
    <property type="entry name" value="bHLH_dom"/>
</dbReference>
<dbReference type="InterPro" id="IPR025610">
    <property type="entry name" value="MYC/MYB_N"/>
</dbReference>
<evidence type="ECO:0000256" key="4">
    <source>
        <dbReference type="ARBA" id="ARBA00023242"/>
    </source>
</evidence>
<comment type="subcellular location">
    <subcellularLocation>
        <location evidence="1 5">Nucleus</location>
    </subcellularLocation>
</comment>
<protein>
    <recommendedName>
        <fullName evidence="5">Transcription factor</fullName>
        <shortName evidence="5">bHLH transcription factor</shortName>
    </recommendedName>
    <alternativeName>
        <fullName evidence="5">Basic helix-loop-helix protein</fullName>
    </alternativeName>
</protein>
<evidence type="ECO:0000256" key="5">
    <source>
        <dbReference type="RuleBase" id="RU369104"/>
    </source>
</evidence>
<dbReference type="Pfam" id="PF00010">
    <property type="entry name" value="HLH"/>
    <property type="match status" value="1"/>
</dbReference>
<organism evidence="8 9">
    <name type="scientific">Escallonia rubra</name>
    <dbReference type="NCBI Taxonomy" id="112253"/>
    <lineage>
        <taxon>Eukaryota</taxon>
        <taxon>Viridiplantae</taxon>
        <taxon>Streptophyta</taxon>
        <taxon>Embryophyta</taxon>
        <taxon>Tracheophyta</taxon>
        <taxon>Spermatophyta</taxon>
        <taxon>Magnoliopsida</taxon>
        <taxon>eudicotyledons</taxon>
        <taxon>Gunneridae</taxon>
        <taxon>Pentapetalae</taxon>
        <taxon>asterids</taxon>
        <taxon>campanulids</taxon>
        <taxon>Escalloniales</taxon>
        <taxon>Escalloniaceae</taxon>
        <taxon>Escallonia</taxon>
    </lineage>
</organism>
<evidence type="ECO:0000256" key="1">
    <source>
        <dbReference type="ARBA" id="ARBA00004123"/>
    </source>
</evidence>
<dbReference type="GO" id="GO:0000976">
    <property type="term" value="F:transcription cis-regulatory region binding"/>
    <property type="evidence" value="ECO:0007669"/>
    <property type="project" value="TreeGrafter"/>
</dbReference>
<proteinExistence type="predicted"/>
<evidence type="ECO:0000259" key="7">
    <source>
        <dbReference type="PROSITE" id="PS50888"/>
    </source>
</evidence>
<evidence type="ECO:0000256" key="2">
    <source>
        <dbReference type="ARBA" id="ARBA00023015"/>
    </source>
</evidence>
<dbReference type="InterPro" id="IPR036638">
    <property type="entry name" value="HLH_DNA-bd_sf"/>
</dbReference>
<evidence type="ECO:0000256" key="6">
    <source>
        <dbReference type="SAM" id="MobiDB-lite"/>
    </source>
</evidence>
<keyword evidence="9" id="KW-1185">Reference proteome</keyword>
<sequence length="470" mass="52040">MDELNVSGSSSSSIVSLSQEHPPTTLQQKLQFIVQSQPDLWSYAIFWQTSSDDNGCLSLSWGDGHFQGFTKDSNNHKNHPPASHSDRRRSVRGSIQALIHEYPDFDGSVDPDATDAEWFYVMSLTRSFSAGEGVPGKAFSSKALVWLTGRDQLQFYDCERAKEAQIHGIKTLVCLPTSAGVLELGSNDTIQENCYLVQQAESTFRSDLVYDVVPAQPSRTICFADMGLTTGVQEEESNVKPKCHTEAKRHGQSSYIDFEHSDSDGCQYVVAPAQEIKRAPKKRGRKPCIGRDAPLNHVEAERQRREKLNHRFYALRSVVPNVSRMDKASLLADAVCYINELKTKVDDMESQLQRESKKVKTELADATDNQSTTTTTSVDQTGPNSTFGVSLNVEVKIVGPDAMIRVQSDNANYPSAKLMDALRDLDLGVHHASMSSVNDLMLQDVVVRVPNDGLRSEDGLKAALLRILAK</sequence>
<dbReference type="SUPFAM" id="SSF47459">
    <property type="entry name" value="HLH, helix-loop-helix DNA-binding domain"/>
    <property type="match status" value="1"/>
</dbReference>
<dbReference type="AlphaFoldDB" id="A0AA88U1Q5"/>
<gene>
    <name evidence="8" type="ORF">RJ640_008871</name>
</gene>
<accession>A0AA88U1Q5</accession>
<dbReference type="InterPro" id="IPR054502">
    <property type="entry name" value="bHLH-TF_ACT-like_plant"/>
</dbReference>
<keyword evidence="4 5" id="KW-0539">Nucleus</keyword>
<dbReference type="PANTHER" id="PTHR11514:SF40">
    <property type="entry name" value="TRANSCRIPTION FACTOR BHLH14"/>
    <property type="match status" value="1"/>
</dbReference>
<evidence type="ECO:0000313" key="9">
    <source>
        <dbReference type="Proteomes" id="UP001187471"/>
    </source>
</evidence>
<dbReference type="SMART" id="SM00353">
    <property type="entry name" value="HLH"/>
    <property type="match status" value="1"/>
</dbReference>
<dbReference type="GO" id="GO:0046983">
    <property type="term" value="F:protein dimerization activity"/>
    <property type="evidence" value="ECO:0007669"/>
    <property type="project" value="InterPro"/>
</dbReference>